<dbReference type="SUPFAM" id="SSF52047">
    <property type="entry name" value="RNI-like"/>
    <property type="match status" value="1"/>
</dbReference>
<dbReference type="OrthoDB" id="3242851at2759"/>
<dbReference type="EMBL" id="KN823137">
    <property type="protein sequence ID" value="KIO21484.1"/>
    <property type="molecule type" value="Genomic_DNA"/>
</dbReference>
<dbReference type="PANTHER" id="PTHR38926">
    <property type="entry name" value="F-BOX DOMAIN CONTAINING PROTEIN, EXPRESSED"/>
    <property type="match status" value="1"/>
</dbReference>
<dbReference type="Gene3D" id="1.20.1280.50">
    <property type="match status" value="1"/>
</dbReference>
<dbReference type="Proteomes" id="UP000054248">
    <property type="component" value="Unassembled WGS sequence"/>
</dbReference>
<dbReference type="AlphaFoldDB" id="A0A0C3QB41"/>
<feature type="domain" description="F-box" evidence="1">
    <location>
        <begin position="1"/>
        <end position="45"/>
    </location>
</feature>
<name>A0A0C3QB41_9AGAM</name>
<reference evidence="3" key="2">
    <citation type="submission" date="2015-01" db="EMBL/GenBank/DDBJ databases">
        <title>Evolutionary Origins and Diversification of the Mycorrhizal Mutualists.</title>
        <authorList>
            <consortium name="DOE Joint Genome Institute"/>
            <consortium name="Mycorrhizal Genomics Consortium"/>
            <person name="Kohler A."/>
            <person name="Kuo A."/>
            <person name="Nagy L.G."/>
            <person name="Floudas D."/>
            <person name="Copeland A."/>
            <person name="Barry K.W."/>
            <person name="Cichocki N."/>
            <person name="Veneault-Fourrey C."/>
            <person name="LaButti K."/>
            <person name="Lindquist E.A."/>
            <person name="Lipzen A."/>
            <person name="Lundell T."/>
            <person name="Morin E."/>
            <person name="Murat C."/>
            <person name="Riley R."/>
            <person name="Ohm R."/>
            <person name="Sun H."/>
            <person name="Tunlid A."/>
            <person name="Henrissat B."/>
            <person name="Grigoriev I.V."/>
            <person name="Hibbett D.S."/>
            <person name="Martin F."/>
        </authorList>
    </citation>
    <scope>NUCLEOTIDE SEQUENCE [LARGE SCALE GENOMIC DNA]</scope>
    <source>
        <strain evidence="3">MUT 4182</strain>
    </source>
</reference>
<dbReference type="SMART" id="SM00256">
    <property type="entry name" value="FBOX"/>
    <property type="match status" value="1"/>
</dbReference>
<proteinExistence type="predicted"/>
<dbReference type="Gene3D" id="3.80.10.10">
    <property type="entry name" value="Ribonuclease Inhibitor"/>
    <property type="match status" value="1"/>
</dbReference>
<dbReference type="Pfam" id="PF12937">
    <property type="entry name" value="F-box-like"/>
    <property type="match status" value="1"/>
</dbReference>
<reference evidence="2 3" key="1">
    <citation type="submission" date="2014-04" db="EMBL/GenBank/DDBJ databases">
        <authorList>
            <consortium name="DOE Joint Genome Institute"/>
            <person name="Kuo A."/>
            <person name="Girlanda M."/>
            <person name="Perotto S."/>
            <person name="Kohler A."/>
            <person name="Nagy L.G."/>
            <person name="Floudas D."/>
            <person name="Copeland A."/>
            <person name="Barry K.W."/>
            <person name="Cichocki N."/>
            <person name="Veneault-Fourrey C."/>
            <person name="LaButti K."/>
            <person name="Lindquist E.A."/>
            <person name="Lipzen A."/>
            <person name="Lundell T."/>
            <person name="Morin E."/>
            <person name="Murat C."/>
            <person name="Sun H."/>
            <person name="Tunlid A."/>
            <person name="Henrissat B."/>
            <person name="Grigoriev I.V."/>
            <person name="Hibbett D.S."/>
            <person name="Martin F."/>
            <person name="Nordberg H.P."/>
            <person name="Cantor M.N."/>
            <person name="Hua S.X."/>
        </authorList>
    </citation>
    <scope>NUCLEOTIDE SEQUENCE [LARGE SCALE GENOMIC DNA]</scope>
    <source>
        <strain evidence="2 3">MUT 4182</strain>
    </source>
</reference>
<dbReference type="HOGENOM" id="CLU_041472_0_0_1"/>
<dbReference type="InterPro" id="IPR036047">
    <property type="entry name" value="F-box-like_dom_sf"/>
</dbReference>
<evidence type="ECO:0000259" key="1">
    <source>
        <dbReference type="PROSITE" id="PS50181"/>
    </source>
</evidence>
<sequence>MHILDLPVEIFVPVLKLLASGDLLRCATVCSQWRDLTLDVKWRDHLVHWVDLLRVLGLVERSEEGGRQYHWVPEHCSIEDAIAGTGWRRLNELRKKISRLRIASRLMSEDIDYMLKLQHVVESPHRAFCPNLRELELSFGDLQPYEYDFLAGGSLRQFKLSWTSETEMRTRLFAGTMERVALRSPMIEHISVHRSDFALIDYGKFSNLRTLNHGGHFSATSWIKLCAGCPLLEDVNIWWIQGDLVDEEAIAEGPQMQQLPLLRILHIEIMRDRGRVLSPYILRTTNMPQLRVLKVDLRQLGSEEADGLLSRVRSRSPLITTLRVHGHTLEWGSFAWFGKLRQLDLYGRLSSWKIEDLERIIANLPNLAQLYIASNPDGGIDRSRPAFTPAIVETIARRCQLGELRIPLNALETPWMPEPPTTTAKFGKLVGLTLDPLHIEAKAVEPFAKYLAQLCPNVIHFEAALRHPQEIGQELELPRHPTGEEIGNGWVMKTLFFDAQRKDHVSG</sequence>
<gene>
    <name evidence="2" type="ORF">M407DRAFT_28938</name>
</gene>
<evidence type="ECO:0000313" key="2">
    <source>
        <dbReference type="EMBL" id="KIO21484.1"/>
    </source>
</evidence>
<dbReference type="PROSITE" id="PS50181">
    <property type="entry name" value="FBOX"/>
    <property type="match status" value="1"/>
</dbReference>
<protein>
    <recommendedName>
        <fullName evidence="1">F-box domain-containing protein</fullName>
    </recommendedName>
</protein>
<dbReference type="InterPro" id="IPR001810">
    <property type="entry name" value="F-box_dom"/>
</dbReference>
<dbReference type="SUPFAM" id="SSF81383">
    <property type="entry name" value="F-box domain"/>
    <property type="match status" value="1"/>
</dbReference>
<accession>A0A0C3QB41</accession>
<organism evidence="2 3">
    <name type="scientific">Tulasnella calospora MUT 4182</name>
    <dbReference type="NCBI Taxonomy" id="1051891"/>
    <lineage>
        <taxon>Eukaryota</taxon>
        <taxon>Fungi</taxon>
        <taxon>Dikarya</taxon>
        <taxon>Basidiomycota</taxon>
        <taxon>Agaricomycotina</taxon>
        <taxon>Agaricomycetes</taxon>
        <taxon>Cantharellales</taxon>
        <taxon>Tulasnellaceae</taxon>
        <taxon>Tulasnella</taxon>
    </lineage>
</organism>
<evidence type="ECO:0000313" key="3">
    <source>
        <dbReference type="Proteomes" id="UP000054248"/>
    </source>
</evidence>
<dbReference type="PANTHER" id="PTHR38926:SF72">
    <property type="entry name" value="IM:7136021-RELATED"/>
    <property type="match status" value="1"/>
</dbReference>
<keyword evidence="3" id="KW-1185">Reference proteome</keyword>
<dbReference type="InterPro" id="IPR032675">
    <property type="entry name" value="LRR_dom_sf"/>
</dbReference>